<gene>
    <name evidence="1" type="ORF">EVA_07453</name>
</gene>
<sequence length="271" mass="30188">MLYSSSLRRTATVVGKRRNVDDFSYCDTSTVNGTDSRFTTVTGTLNICLHLTKTKIESYLSAILSSHLSCVRSVLLRTAEAHLTGGRPRNNLTLTVCERHNDIVERAMNVELTHSVNLYVSLLSCNCFLCHIYLLFSSFLLVSNSLLATLARASIVLRALTTNRETMTVTYTTIATDIHQTLDVQLNLRTKVTFNLEFSTNDLTDLSCLVVSPILHFDISVNASLIQDFSRATTTYTINVGQGDLTTFVLREVNTNNSYCHILVLFIADLV</sequence>
<protein>
    <submittedName>
        <fullName evidence="1">Uncharacterized protein</fullName>
    </submittedName>
</protein>
<dbReference type="AlphaFoldDB" id="J9GC59"/>
<proteinExistence type="predicted"/>
<evidence type="ECO:0000313" key="1">
    <source>
        <dbReference type="EMBL" id="EJX04439.1"/>
    </source>
</evidence>
<organism evidence="1">
    <name type="scientific">gut metagenome</name>
    <dbReference type="NCBI Taxonomy" id="749906"/>
    <lineage>
        <taxon>unclassified sequences</taxon>
        <taxon>metagenomes</taxon>
        <taxon>organismal metagenomes</taxon>
    </lineage>
</organism>
<comment type="caution">
    <text evidence="1">The sequence shown here is derived from an EMBL/GenBank/DDBJ whole genome shotgun (WGS) entry which is preliminary data.</text>
</comment>
<dbReference type="EMBL" id="AMCI01001806">
    <property type="protein sequence ID" value="EJX04439.1"/>
    <property type="molecule type" value="Genomic_DNA"/>
</dbReference>
<accession>J9GC59</accession>
<name>J9GC59_9ZZZZ</name>
<reference evidence="1" key="1">
    <citation type="journal article" date="2012" name="PLoS ONE">
        <title>Gene sets for utilization of primary and secondary nutrition supplies in the distal gut of endangered iberian lynx.</title>
        <authorList>
            <person name="Alcaide M."/>
            <person name="Messina E."/>
            <person name="Richter M."/>
            <person name="Bargiela R."/>
            <person name="Peplies J."/>
            <person name="Huws S.A."/>
            <person name="Newbold C.J."/>
            <person name="Golyshin P.N."/>
            <person name="Simon M.A."/>
            <person name="Lopez G."/>
            <person name="Yakimov M.M."/>
            <person name="Ferrer M."/>
        </authorList>
    </citation>
    <scope>NUCLEOTIDE SEQUENCE</scope>
</reference>